<dbReference type="AlphaFoldDB" id="A0A150MVQ6"/>
<accession>A0A150MVQ6</accession>
<dbReference type="Pfam" id="PF22751">
    <property type="entry name" value="DUF488-N3a"/>
    <property type="match status" value="1"/>
</dbReference>
<name>A0A150MVQ6_GEOSE</name>
<dbReference type="GeneID" id="89613235"/>
<feature type="domain" description="DUF488" evidence="1">
    <location>
        <begin position="35"/>
        <end position="99"/>
    </location>
</feature>
<evidence type="ECO:0000313" key="2">
    <source>
        <dbReference type="EMBL" id="KYD28558.1"/>
    </source>
</evidence>
<evidence type="ECO:0000313" key="3">
    <source>
        <dbReference type="Proteomes" id="UP000075424"/>
    </source>
</evidence>
<organism evidence="2 3">
    <name type="scientific">Geobacillus stearothermophilus</name>
    <name type="common">Bacillus stearothermophilus</name>
    <dbReference type="NCBI Taxonomy" id="1422"/>
    <lineage>
        <taxon>Bacteria</taxon>
        <taxon>Bacillati</taxon>
        <taxon>Bacillota</taxon>
        <taxon>Bacilli</taxon>
        <taxon>Bacillales</taxon>
        <taxon>Anoxybacillaceae</taxon>
        <taxon>Geobacillus</taxon>
    </lineage>
</organism>
<reference evidence="2 3" key="1">
    <citation type="submission" date="2016-01" db="EMBL/GenBank/DDBJ databases">
        <title>Draft Genome Sequences of Seven Thermophilic Sporeformers Isolated from Foods.</title>
        <authorList>
            <person name="Berendsen E.M."/>
            <person name="Wells-Bennik M.H."/>
            <person name="Krawcyk A.O."/>
            <person name="De Jong A."/>
            <person name="Holsappel S."/>
            <person name="Eijlander R.T."/>
            <person name="Kuipers O.P."/>
        </authorList>
    </citation>
    <scope>NUCLEOTIDE SEQUENCE [LARGE SCALE GENOMIC DNA]</scope>
    <source>
        <strain evidence="2 3">B4109</strain>
    </source>
</reference>
<dbReference type="PATRIC" id="fig|1422.18.peg.2018"/>
<protein>
    <recommendedName>
        <fullName evidence="1">DUF488 domain-containing protein</fullName>
    </recommendedName>
</protein>
<gene>
    <name evidence="2" type="ORF">B4109_3021</name>
</gene>
<dbReference type="InterPro" id="IPR054495">
    <property type="entry name" value="DUF488-N3a"/>
</dbReference>
<evidence type="ECO:0000259" key="1">
    <source>
        <dbReference type="Pfam" id="PF22751"/>
    </source>
</evidence>
<dbReference type="EMBL" id="LQYV01000024">
    <property type="protein sequence ID" value="KYD28558.1"/>
    <property type="molecule type" value="Genomic_DNA"/>
</dbReference>
<comment type="caution">
    <text evidence="2">The sequence shown here is derived from an EMBL/GenBank/DDBJ whole genome shotgun (WGS) entry which is preliminary data.</text>
</comment>
<dbReference type="Proteomes" id="UP000075424">
    <property type="component" value="Unassembled WGS sequence"/>
</dbReference>
<proteinExistence type="predicted"/>
<dbReference type="RefSeq" id="WP_053532664.1">
    <property type="nucleotide sequence ID" value="NZ_JARMRZ010000101.1"/>
</dbReference>
<sequence length="165" mass="19532">MYTSNFATVRKLPAHLKPVAISIGVPKWWNGPVEKRLAPTWQMLKMDRKNYDRLFKEKLARLDAEELYESLGDNAVLLCYEAHNDWCHRRLVAEWFEQELGIVVPEWGFDREDTFPYDECCKERKGTLRREFIANENTKAEKVEEEKVKQLSLFEIFDSNGVFKI</sequence>